<dbReference type="InterPro" id="IPR014756">
    <property type="entry name" value="Ig_E-set"/>
</dbReference>
<dbReference type="Proteomes" id="UP000593915">
    <property type="component" value="Chromosome"/>
</dbReference>
<keyword evidence="1" id="KW-0732">Signal</keyword>
<feature type="chain" id="PRO_5032746377" evidence="1">
    <location>
        <begin position="21"/>
        <end position="1553"/>
    </location>
</feature>
<dbReference type="EMBL" id="CP061839">
    <property type="protein sequence ID" value="QOW61500.1"/>
    <property type="molecule type" value="Genomic_DNA"/>
</dbReference>
<feature type="signal peptide" evidence="1">
    <location>
        <begin position="1"/>
        <end position="20"/>
    </location>
</feature>
<dbReference type="RefSeq" id="WP_194076995.1">
    <property type="nucleotide sequence ID" value="NZ_CP061839.1"/>
</dbReference>
<accession>A0A7S6WQL3</accession>
<evidence type="ECO:0000313" key="2">
    <source>
        <dbReference type="EMBL" id="QOW61500.1"/>
    </source>
</evidence>
<name>A0A7S6WQL3_9SPIR</name>
<proteinExistence type="predicted"/>
<gene>
    <name evidence="2" type="ORF">IFE08_03695</name>
</gene>
<evidence type="ECO:0000256" key="1">
    <source>
        <dbReference type="SAM" id="SignalP"/>
    </source>
</evidence>
<dbReference type="InterPro" id="IPR013783">
    <property type="entry name" value="Ig-like_fold"/>
</dbReference>
<dbReference type="Gene3D" id="2.60.40.10">
    <property type="entry name" value="Immunoglobulins"/>
    <property type="match status" value="2"/>
</dbReference>
<protein>
    <submittedName>
        <fullName evidence="2">Neuraminidase</fullName>
    </submittedName>
</protein>
<sequence>MKKWICFVLAYLCFFAVLYAGGSKDISTVNMSSLESWQESLDISGKKKGKYNILITAKDIAGNEGYYGPFNMYIEPNSDLPIVHISSPVNEAGITGNINVVGTCIDDDGVAYVEIKIDGGEESFRAKGKEFWSYYINTADFEEGMHTVEACGVDVNGVRGVPVKKVFHLDRRQPKTDIENKAIGELVSGKISLQGTVQDGNGIERLLYSLDDGNKFEEIKLSYNKKTEQSFFKLNINTKNIPDGPKVCWFKAVDKQGSSGIYTFLFFVDNTAPTVEFVYPEAGEEKTGSVFSVSGKAFDIVGLESLTWKFGKESGKFEITPGNYYWVKEFDLTKEGGKSAVIEIIAKDIAGNIVSAKKTVAIDKGKDLPVVEILSPKENSEVINDLFISGAIHGNYEVNEIRYKIDNGEEKNVQASLSLFNVLESGLSSGVHTLTVYAVNKYGIRSNPVNVKFKAAGGAPSALFKNGQTVIPSYNNDSCDIYVKAEAGLKYVSAGFNGEGEAPVQIKPGQTEYIIKSPVTAKSETGIYTVSVTAVDTLDRKTVQTLVIGVAASGGRDGEGYFAWAAGNKTDTGAIVLSDNGYIPGVYLSATGAAIESVQVTGGSGVFAETEGNLIKLFCSKDGLFKGVGVKITDVDGAVYTCPIIDIYSDISVPKIILDMPQEPSFIKNSITVKGSVSDGAGIKSAEYSIGDDGVWLPLGTSFNEVINVSSKEDGLILLKVRAQDKAGRESAVNRVFYKDSSAPEVTMIEPVSGDKVNGSVYAVFKVSDEFPGVKAEYKSGGKDSQWKEFEYNSLPHLIIGSAAEPINKNMQFRFTDTAGNVKVFDNFDFSIDNSIDIPRIELHLPLDNEVIFKDFEISGIVYDDDAPAKIYYKIDNRAYKQADIKNSFAVPVQLQELTDNEHTITVYGEDIYGVKSAPVSRKIRVSLEVPSASVSSPAISETVKGTITVSGTASDKNGIKQVEISFNNGNTFTLAEGKENWNYTLNTHIIDDGTHVVFVKATDNYGQTALFSSLINIDNTPPILKFEYPLSGAKLDSTLFVSGHTRDNISLEGVTLKIKSLSGTQVPSKLAEIKLETNLLVSKEIDISALAEGRYNLEISGVDKAENITETALNFDVYRKKDKNRIELLYPLNGETVRGEFNVYGRVISDEKIAQAVLYLDGNQIESTDISKTSYVSFKLTPEILLEGSHKIEIRAMTSNGKIIVSNAHGINYEKTGPWITIDNFSMGDFAIERPYLKGRAGYTVSEEELENINSKQATAEEKRTFKAKRVKKVEVSFNNGKSFTSAKIGKEWKYRIETEDMTEGNHFLLVRATMENNEIAVCRTIIKIDKTVPSILLISPGEGGKYNGSIEFTGITSDNAEISGVEASLRKGDKANYGVPKFIQGLHFELGFWGASLWNMGVGLSFFDNNVKLQFHYGQFLQSQFNAIYGKAKIRYGGHIISLKLLANIYTLPFGYYFGPDWKWLYMNITLGTQFSLFTDTQSKRAQVLPAMLVQLEFPRVKFHKQKFFSAFSFFTEGQLWFIPTDVNSAGTSKIKSVVPHISAGVRLDIF</sequence>
<dbReference type="Pfam" id="PF17957">
    <property type="entry name" value="Big_7"/>
    <property type="match status" value="2"/>
</dbReference>
<organism evidence="2 3">
    <name type="scientific">Treponema pedis</name>
    <dbReference type="NCBI Taxonomy" id="409322"/>
    <lineage>
        <taxon>Bacteria</taxon>
        <taxon>Pseudomonadati</taxon>
        <taxon>Spirochaetota</taxon>
        <taxon>Spirochaetia</taxon>
        <taxon>Spirochaetales</taxon>
        <taxon>Treponemataceae</taxon>
        <taxon>Treponema</taxon>
    </lineage>
</organism>
<evidence type="ECO:0000313" key="3">
    <source>
        <dbReference type="Proteomes" id="UP000593915"/>
    </source>
</evidence>
<dbReference type="SUPFAM" id="SSF81296">
    <property type="entry name" value="E set domains"/>
    <property type="match status" value="1"/>
</dbReference>
<reference evidence="2 3" key="1">
    <citation type="submission" date="2020-09" db="EMBL/GenBank/DDBJ databases">
        <title>Characterization of Treponema spp. from bovine digital dermatitis in Korea.</title>
        <authorList>
            <person name="Espiritu H.M."/>
            <person name="Cho Y.I."/>
            <person name="Mamuad L."/>
        </authorList>
    </citation>
    <scope>NUCLEOTIDE SEQUENCE [LARGE SCALE GENOMIC DNA]</scope>
    <source>
        <strain evidence="2 3">KS1</strain>
    </source>
</reference>